<feature type="transmembrane region" description="Helical" evidence="13">
    <location>
        <begin position="64"/>
        <end position="90"/>
    </location>
</feature>
<keyword evidence="12" id="KW-0807">Transducer</keyword>
<dbReference type="FunFam" id="1.20.1070.10:FF:000024">
    <property type="entry name" value="Olfactory receptor"/>
    <property type="match status" value="1"/>
</dbReference>
<evidence type="ECO:0000256" key="7">
    <source>
        <dbReference type="ARBA" id="ARBA00023040"/>
    </source>
</evidence>
<evidence type="ECO:0000259" key="14">
    <source>
        <dbReference type="PROSITE" id="PS50262"/>
    </source>
</evidence>
<keyword evidence="11" id="KW-0325">Glycoprotein</keyword>
<evidence type="ECO:0000256" key="2">
    <source>
        <dbReference type="ARBA" id="ARBA00022475"/>
    </source>
</evidence>
<evidence type="ECO:0000256" key="9">
    <source>
        <dbReference type="ARBA" id="ARBA00023157"/>
    </source>
</evidence>
<sequence length="321" mass="35888">MLKAQAPIRNNSYTDFILTGFSGPKEWRQLLFIPFFLMFFISVAANSALMCVIGSHRTLHSPMYLLISALAFVDLSVMIFCVPSMLLSLLLNWNHISLLGCLVQMFFVHIAGAFQSTILLWMALDRYFAICTPLHYNEHMAFSAFLKFFIVPVLRNTILISAVVGLAGTLPYCQSNEIDHCYCEHMALVTLACGPIYVNNAVGLITAFCIPAVDFILIITSYVKIFVSVFKSGKSSQKALSTCITHIIVISMSLFFALTSFLSYRIKNTISPNSRTAISITYLLVPGCFNPIIYGIRTKEIRQQVMKKIVKRGRGVVGVMQ</sequence>
<dbReference type="PRINTS" id="PR00245">
    <property type="entry name" value="OLFACTORYR"/>
</dbReference>
<organism evidence="15 16">
    <name type="scientific">Scleropages formosus</name>
    <name type="common">Asian bonytongue</name>
    <name type="synonym">Osteoglossum formosum</name>
    <dbReference type="NCBI Taxonomy" id="113540"/>
    <lineage>
        <taxon>Eukaryota</taxon>
        <taxon>Metazoa</taxon>
        <taxon>Chordata</taxon>
        <taxon>Craniata</taxon>
        <taxon>Vertebrata</taxon>
        <taxon>Euteleostomi</taxon>
        <taxon>Actinopterygii</taxon>
        <taxon>Neopterygii</taxon>
        <taxon>Teleostei</taxon>
        <taxon>Osteoglossocephala</taxon>
        <taxon>Osteoglossomorpha</taxon>
        <taxon>Osteoglossiformes</taxon>
        <taxon>Osteoglossidae</taxon>
        <taxon>Scleropages</taxon>
    </lineage>
</organism>
<dbReference type="GeneTree" id="ENSGT01150000286905"/>
<feature type="transmembrane region" description="Helical" evidence="13">
    <location>
        <begin position="145"/>
        <end position="167"/>
    </location>
</feature>
<dbReference type="PANTHER" id="PTHR26450:SF391">
    <property type="entry name" value="ODORANT RECEPTOR-RELATED"/>
    <property type="match status" value="1"/>
</dbReference>
<dbReference type="GO" id="GO:0004984">
    <property type="term" value="F:olfactory receptor activity"/>
    <property type="evidence" value="ECO:0007669"/>
    <property type="project" value="InterPro"/>
</dbReference>
<keyword evidence="2" id="KW-1003">Cell membrane</keyword>
<reference evidence="15" key="2">
    <citation type="submission" date="2025-08" db="UniProtKB">
        <authorList>
            <consortium name="Ensembl"/>
        </authorList>
    </citation>
    <scope>IDENTIFICATION</scope>
</reference>
<dbReference type="PROSITE" id="PS50262">
    <property type="entry name" value="G_PROTEIN_RECEP_F1_2"/>
    <property type="match status" value="1"/>
</dbReference>
<dbReference type="AlphaFoldDB" id="A0A8D0CD92"/>
<evidence type="ECO:0000256" key="6">
    <source>
        <dbReference type="ARBA" id="ARBA00022989"/>
    </source>
</evidence>
<reference evidence="15" key="3">
    <citation type="submission" date="2025-09" db="UniProtKB">
        <authorList>
            <consortium name="Ensembl"/>
        </authorList>
    </citation>
    <scope>IDENTIFICATION</scope>
</reference>
<dbReference type="Gene3D" id="1.20.1070.10">
    <property type="entry name" value="Rhodopsin 7-helix transmembrane proteins"/>
    <property type="match status" value="1"/>
</dbReference>
<keyword evidence="10" id="KW-0675">Receptor</keyword>
<keyword evidence="6 13" id="KW-1133">Transmembrane helix</keyword>
<feature type="transmembrane region" description="Helical" evidence="13">
    <location>
        <begin position="204"/>
        <end position="227"/>
    </location>
</feature>
<keyword evidence="3" id="KW-0716">Sensory transduction</keyword>
<feature type="transmembrane region" description="Helical" evidence="13">
    <location>
        <begin position="96"/>
        <end position="124"/>
    </location>
</feature>
<feature type="transmembrane region" description="Helical" evidence="13">
    <location>
        <begin position="276"/>
        <end position="296"/>
    </location>
</feature>
<keyword evidence="9" id="KW-1015">Disulfide bond</keyword>
<reference evidence="15 16" key="1">
    <citation type="submission" date="2019-04" db="EMBL/GenBank/DDBJ databases">
        <authorList>
            <consortium name="Wellcome Sanger Institute Data Sharing"/>
        </authorList>
    </citation>
    <scope>NUCLEOTIDE SEQUENCE [LARGE SCALE GENOMIC DNA]</scope>
</reference>
<comment type="subcellular location">
    <subcellularLocation>
        <location evidence="1">Cell membrane</location>
        <topology evidence="1">Multi-pass membrane protein</topology>
    </subcellularLocation>
</comment>
<evidence type="ECO:0000256" key="12">
    <source>
        <dbReference type="ARBA" id="ARBA00023224"/>
    </source>
</evidence>
<dbReference type="InterPro" id="IPR017452">
    <property type="entry name" value="GPCR_Rhodpsn_7TM"/>
</dbReference>
<feature type="domain" description="G-protein coupled receptors family 1 profile" evidence="14">
    <location>
        <begin position="45"/>
        <end position="294"/>
    </location>
</feature>
<dbReference type="PRINTS" id="PR00237">
    <property type="entry name" value="GPCRRHODOPSN"/>
</dbReference>
<evidence type="ECO:0000256" key="1">
    <source>
        <dbReference type="ARBA" id="ARBA00004651"/>
    </source>
</evidence>
<dbReference type="InterPro" id="IPR000725">
    <property type="entry name" value="Olfact_rcpt"/>
</dbReference>
<dbReference type="Proteomes" id="UP000694397">
    <property type="component" value="Chromosome 10"/>
</dbReference>
<dbReference type="GO" id="GO:0004930">
    <property type="term" value="F:G protein-coupled receptor activity"/>
    <property type="evidence" value="ECO:0007669"/>
    <property type="project" value="UniProtKB-KW"/>
</dbReference>
<keyword evidence="5" id="KW-0552">Olfaction</keyword>
<dbReference type="SUPFAM" id="SSF81321">
    <property type="entry name" value="Family A G protein-coupled receptor-like"/>
    <property type="match status" value="1"/>
</dbReference>
<dbReference type="InterPro" id="IPR000276">
    <property type="entry name" value="GPCR_Rhodpsn"/>
</dbReference>
<dbReference type="InterPro" id="IPR050402">
    <property type="entry name" value="OR51/52/56-like"/>
</dbReference>
<evidence type="ECO:0000256" key="13">
    <source>
        <dbReference type="SAM" id="Phobius"/>
    </source>
</evidence>
<dbReference type="OrthoDB" id="5969463at2759"/>
<feature type="transmembrane region" description="Helical" evidence="13">
    <location>
        <begin position="239"/>
        <end position="264"/>
    </location>
</feature>
<evidence type="ECO:0000313" key="15">
    <source>
        <dbReference type="Ensembl" id="ENSSFOP00015062266.1"/>
    </source>
</evidence>
<dbReference type="PANTHER" id="PTHR26450">
    <property type="entry name" value="OLFACTORY RECEPTOR 56B1-RELATED"/>
    <property type="match status" value="1"/>
</dbReference>
<keyword evidence="7" id="KW-0297">G-protein coupled receptor</keyword>
<keyword evidence="4 13" id="KW-0812">Transmembrane</keyword>
<evidence type="ECO:0000256" key="10">
    <source>
        <dbReference type="ARBA" id="ARBA00023170"/>
    </source>
</evidence>
<evidence type="ECO:0000313" key="16">
    <source>
        <dbReference type="Proteomes" id="UP000694397"/>
    </source>
</evidence>
<keyword evidence="16" id="KW-1185">Reference proteome</keyword>
<dbReference type="GO" id="GO:0005886">
    <property type="term" value="C:plasma membrane"/>
    <property type="evidence" value="ECO:0007669"/>
    <property type="project" value="UniProtKB-SubCell"/>
</dbReference>
<dbReference type="Ensembl" id="ENSSFOT00015042332.1">
    <property type="protein sequence ID" value="ENSSFOP00015062266.1"/>
    <property type="gene ID" value="ENSSFOG00015030939.1"/>
</dbReference>
<protein>
    <recommendedName>
        <fullName evidence="14">G-protein coupled receptors family 1 profile domain-containing protein</fullName>
    </recommendedName>
</protein>
<name>A0A8D0CD92_SCLFO</name>
<dbReference type="Pfam" id="PF13853">
    <property type="entry name" value="7tm_4"/>
    <property type="match status" value="1"/>
</dbReference>
<evidence type="ECO:0000256" key="5">
    <source>
        <dbReference type="ARBA" id="ARBA00022725"/>
    </source>
</evidence>
<accession>A0A8D0CD92</accession>
<proteinExistence type="predicted"/>
<evidence type="ECO:0000256" key="11">
    <source>
        <dbReference type="ARBA" id="ARBA00023180"/>
    </source>
</evidence>
<feature type="transmembrane region" description="Helical" evidence="13">
    <location>
        <begin position="31"/>
        <end position="52"/>
    </location>
</feature>
<evidence type="ECO:0000256" key="4">
    <source>
        <dbReference type="ARBA" id="ARBA00022692"/>
    </source>
</evidence>
<evidence type="ECO:0000256" key="8">
    <source>
        <dbReference type="ARBA" id="ARBA00023136"/>
    </source>
</evidence>
<keyword evidence="8 13" id="KW-0472">Membrane</keyword>
<evidence type="ECO:0000256" key="3">
    <source>
        <dbReference type="ARBA" id="ARBA00022606"/>
    </source>
</evidence>